<accession>A0AAE3SNU2</accession>
<dbReference type="Pfam" id="PF01593">
    <property type="entry name" value="Amino_oxidase"/>
    <property type="match status" value="1"/>
</dbReference>
<dbReference type="NCBIfam" id="NF042421">
    <property type="entry name" value="hydcarot_desat_CrtD"/>
    <property type="match status" value="1"/>
</dbReference>
<name>A0AAE3SNU2_9FLAO</name>
<proteinExistence type="inferred from homology"/>
<dbReference type="InterPro" id="IPR054840">
    <property type="entry name" value="hydcarot_desat_CrtD"/>
</dbReference>
<keyword evidence="4 5" id="KW-0560">Oxidoreductase</keyword>
<comment type="pathway">
    <text evidence="1 5">Carotenoid biosynthesis.</text>
</comment>
<dbReference type="GO" id="GO:0016117">
    <property type="term" value="P:carotenoid biosynthetic process"/>
    <property type="evidence" value="ECO:0007669"/>
    <property type="project" value="UniProtKB-KW"/>
</dbReference>
<comment type="similarity">
    <text evidence="2 5">Belongs to the carotenoid/retinoid oxidoreductase family.</text>
</comment>
<dbReference type="GO" id="GO:0016491">
    <property type="term" value="F:oxidoreductase activity"/>
    <property type="evidence" value="ECO:0007669"/>
    <property type="project" value="UniProtKB-KW"/>
</dbReference>
<evidence type="ECO:0000256" key="1">
    <source>
        <dbReference type="ARBA" id="ARBA00004829"/>
    </source>
</evidence>
<protein>
    <submittedName>
        <fullName evidence="7">Phytoene desaturase family protein</fullName>
        <ecNumber evidence="7">1.-.-.-</ecNumber>
    </submittedName>
</protein>
<keyword evidence="8" id="KW-1185">Reference proteome</keyword>
<keyword evidence="3 5" id="KW-0125">Carotenoid biosynthesis</keyword>
<gene>
    <name evidence="7" type="primary">crtI</name>
    <name evidence="7" type="ORF">OO016_11020</name>
</gene>
<dbReference type="PANTHER" id="PTHR43734:SF7">
    <property type="entry name" value="4,4'-DIAPONEUROSPORENE OXYGENASE"/>
    <property type="match status" value="1"/>
</dbReference>
<evidence type="ECO:0000256" key="3">
    <source>
        <dbReference type="ARBA" id="ARBA00022746"/>
    </source>
</evidence>
<dbReference type="EC" id="1.-.-.-" evidence="7"/>
<evidence type="ECO:0000313" key="8">
    <source>
        <dbReference type="Proteomes" id="UP001207116"/>
    </source>
</evidence>
<dbReference type="InterPro" id="IPR014105">
    <property type="entry name" value="Carotenoid/retinoid_OxRdtase"/>
</dbReference>
<evidence type="ECO:0000256" key="5">
    <source>
        <dbReference type="RuleBase" id="RU362075"/>
    </source>
</evidence>
<feature type="domain" description="Amine oxidase" evidence="6">
    <location>
        <begin position="11"/>
        <end position="480"/>
    </location>
</feature>
<dbReference type="InterPro" id="IPR002937">
    <property type="entry name" value="Amino_oxidase"/>
</dbReference>
<dbReference type="PANTHER" id="PTHR43734">
    <property type="entry name" value="PHYTOENE DESATURASE"/>
    <property type="match status" value="1"/>
</dbReference>
<evidence type="ECO:0000313" key="7">
    <source>
        <dbReference type="EMBL" id="MCX2720132.1"/>
    </source>
</evidence>
<dbReference type="EMBL" id="JAPFQP010000003">
    <property type="protein sequence ID" value="MCX2720132.1"/>
    <property type="molecule type" value="Genomic_DNA"/>
</dbReference>
<dbReference type="SUPFAM" id="SSF51905">
    <property type="entry name" value="FAD/NAD(P)-binding domain"/>
    <property type="match status" value="1"/>
</dbReference>
<evidence type="ECO:0000256" key="4">
    <source>
        <dbReference type="ARBA" id="ARBA00023002"/>
    </source>
</evidence>
<dbReference type="RefSeq" id="WP_266013685.1">
    <property type="nucleotide sequence ID" value="NZ_JAPFQP010000003.1"/>
</dbReference>
<evidence type="ECO:0000259" key="6">
    <source>
        <dbReference type="Pfam" id="PF01593"/>
    </source>
</evidence>
<comment type="caution">
    <text evidence="7">The sequence shown here is derived from an EMBL/GenBank/DDBJ whole genome shotgun (WGS) entry which is preliminary data.</text>
</comment>
<dbReference type="Gene3D" id="3.50.50.60">
    <property type="entry name" value="FAD/NAD(P)-binding domain"/>
    <property type="match status" value="2"/>
</dbReference>
<dbReference type="NCBIfam" id="TIGR02734">
    <property type="entry name" value="crtI_fam"/>
    <property type="match status" value="1"/>
</dbReference>
<evidence type="ECO:0000256" key="2">
    <source>
        <dbReference type="ARBA" id="ARBA00006046"/>
    </source>
</evidence>
<dbReference type="Proteomes" id="UP001207116">
    <property type="component" value="Unassembled WGS sequence"/>
</dbReference>
<reference evidence="7" key="1">
    <citation type="submission" date="2022-11" db="EMBL/GenBank/DDBJ databases">
        <title>The characterization of three novel Bacteroidetes species and genomic analysis of their roles in tidal elemental geochemical cycles.</title>
        <authorList>
            <person name="Ma K.-J."/>
        </authorList>
    </citation>
    <scope>NUCLEOTIDE SEQUENCE</scope>
    <source>
        <strain evidence="7">M415</strain>
    </source>
</reference>
<dbReference type="AlphaFoldDB" id="A0AAE3SNU2"/>
<dbReference type="InterPro" id="IPR036188">
    <property type="entry name" value="FAD/NAD-bd_sf"/>
</dbReference>
<sequence length="492" mass="55729">MPEAHIIGAGIGGLATALRLCKKGYEVSVFEANPYPGGKLHAIDLNGYRFDLGPSLFTMPQFIDELFLLFEKQPELHFKYKRKDILCEYFWDDETRFTARKNTHDFAKDAARAFDEDEETIRKYIGSNKKKYDLTAPLFLEQSLHKSKTYTSAKTLKALMSMPSLDVFGTLNGVNQRYFKHPKLVQLFNRYATYNGSSPYQTPGIMSMIPHLEMFFGTFFPEGGMHEIVMSLYRLAVSEGVHFHFDSKVDEILVDHGKASAIRVGDRVHNADLIVSNMDIYPTYRNLLPSQPAPEKTLAQERSSSALIFYWGVSKAFPELDLHNIFFSNDYQSEFDHIFRKKTLGNDPTVYINITSKDWPSDAPDGCENWFVMINAPGDHGQDWAEMKSRARKNIIRKLNQVLKTDLEPLIAVEHILDPPGIQNSTSSYRGALYGAASNSRFSAFLRHPNFSRKISNLYFCGGSVHPGGGIPLCLLSAKIISEMVPNPKMND</sequence>
<organism evidence="7 8">
    <name type="scientific">Lentiprolixibacter aurantiacus</name>
    <dbReference type="NCBI Taxonomy" id="2993939"/>
    <lineage>
        <taxon>Bacteria</taxon>
        <taxon>Pseudomonadati</taxon>
        <taxon>Bacteroidota</taxon>
        <taxon>Flavobacteriia</taxon>
        <taxon>Flavobacteriales</taxon>
        <taxon>Flavobacteriaceae</taxon>
        <taxon>Lentiprolixibacter</taxon>
    </lineage>
</organism>